<dbReference type="NCBIfam" id="TIGR01345">
    <property type="entry name" value="malate_syn_G"/>
    <property type="match status" value="1"/>
</dbReference>
<evidence type="ECO:0000256" key="10">
    <source>
        <dbReference type="HAMAP-Rule" id="MF_00641"/>
    </source>
</evidence>
<organism evidence="17 18">
    <name type="scientific">Fulvimarina uroteuthidis</name>
    <dbReference type="NCBI Taxonomy" id="3098149"/>
    <lineage>
        <taxon>Bacteria</taxon>
        <taxon>Pseudomonadati</taxon>
        <taxon>Pseudomonadota</taxon>
        <taxon>Alphaproteobacteria</taxon>
        <taxon>Hyphomicrobiales</taxon>
        <taxon>Aurantimonadaceae</taxon>
        <taxon>Fulvimarina</taxon>
    </lineage>
</organism>
<evidence type="ECO:0000256" key="5">
    <source>
        <dbReference type="ARBA" id="ARBA00022679"/>
    </source>
</evidence>
<dbReference type="Pfam" id="PF20658">
    <property type="entry name" value="MSG_insertion"/>
    <property type="match status" value="1"/>
</dbReference>
<feature type="binding site" evidence="10">
    <location>
        <position position="544"/>
    </location>
    <ligand>
        <name>acetyl-CoA</name>
        <dbReference type="ChEBI" id="CHEBI:57288"/>
    </ligand>
</feature>
<comment type="function">
    <text evidence="10">Involved in the glycolate utilization. Catalyzes the condensation and subsequent hydrolysis of acetyl-coenzyme A (acetyl-CoA) and glyoxylate to form malate and CoA.</text>
</comment>
<feature type="domain" description="Malate synthase TIM barrel" evidence="13">
    <location>
        <begin position="340"/>
        <end position="580"/>
    </location>
</feature>
<dbReference type="Pfam" id="PF20656">
    <property type="entry name" value="MS_N"/>
    <property type="match status" value="1"/>
</dbReference>
<feature type="binding site" evidence="10">
    <location>
        <position position="463"/>
    </location>
    <ligand>
        <name>Mg(2+)</name>
        <dbReference type="ChEBI" id="CHEBI:18420"/>
    </ligand>
</feature>
<gene>
    <name evidence="10" type="primary">glcB</name>
    <name evidence="17" type="ORF">U0C82_00565</name>
</gene>
<keyword evidence="17" id="KW-0012">Acyltransferase</keyword>
<proteinExistence type="inferred from homology"/>
<comment type="pathway">
    <text evidence="10 12">Carbohydrate metabolism; glyoxylate cycle; (S)-malate from isocitrate: step 2/2.</text>
</comment>
<feature type="domain" description="Malate synthase C-terminal" evidence="16">
    <location>
        <begin position="595"/>
        <end position="691"/>
    </location>
</feature>
<feature type="modified residue" description="Cysteine sulfenic acid (-SOH)" evidence="10">
    <location>
        <position position="621"/>
    </location>
</feature>
<sequence>MRKASNVTDMTAVNDLEVASELKTFIDEEALPHTGISSEQFWPAFSSLLNDLAPKNRELLQIREDLQARIDDWHRAQRGKQINANEYQAFLREIGYIVPEGPDFEIQTTNVDPEIAVVPGPQLVVPIMNARYVLNAANARWGSLYDGLYGTDAMGDEPEGKDYDRARGARVVTWAKSFLDGVAPLDRISHIDVERYTVADGMLIAKFSGEKTARLKNPMAFVGYAGDAETPSAILFKHNGLHVEIKIDEKDLIGKNDRGHVADVVLESAVTAICDCEDSVAAVDAEDKTVVYRNWLGLMKGDLEEKFEKNGKTVTRRLNPDRQYTAPDGSTLTVPGRALLLVRNVGHLMTNPAIRLKDGSEAPEGMMDAMITTMIAIHDLKKMGGLRNSRARSVYIVKPKMHGPDEVAFSDEIFSRVEDALGLERNTIKIGIMDEERRTTVNLKECIRAAKHRVFFINTGFLDRTGDEIHTSMEAGPIVRKTVMKDRTWINAYENWNVDVGLACGFRGKAQIGKGMWAAPARMNEMLNQKVGHPQAGANCAWVPSPTAATLHATHYHRVDVLSWQEAIAAKGRRAIMYDLLTIPLANRANWPEQQIKDELRNNAQGILGYVVRWIDQGVGCSTVPDINDVGLMEDRATCRISSQHIANWLHQGVVSEDEVMDAMKEMAAKVDEQNAGDPAYEKMAGRFDESIAFKAACDLVLKGRVQPSGYTEPILHARRLEKKAQLAG</sequence>
<dbReference type="InterPro" id="IPR011076">
    <property type="entry name" value="Malate_synth_sf"/>
</dbReference>
<feature type="active site" description="Proton donor" evidence="10">
    <location>
        <position position="635"/>
    </location>
</feature>
<comment type="caution">
    <text evidence="10">Lacks conserved residue(s) required for the propagation of feature annotation.</text>
</comment>
<keyword evidence="8 10" id="KW-0558">Oxidation</keyword>
<feature type="active site" description="Proton acceptor" evidence="10">
    <location>
        <position position="343"/>
    </location>
</feature>
<dbReference type="NCBIfam" id="NF002825">
    <property type="entry name" value="PRK02999.1"/>
    <property type="match status" value="1"/>
</dbReference>
<dbReference type="EMBL" id="JAXLPB010000001">
    <property type="protein sequence ID" value="MDY8107640.1"/>
    <property type="molecule type" value="Genomic_DNA"/>
</dbReference>
<keyword evidence="18" id="KW-1185">Reference proteome</keyword>
<feature type="binding site" evidence="10">
    <location>
        <position position="279"/>
    </location>
    <ligand>
        <name>acetyl-CoA</name>
        <dbReference type="ChEBI" id="CHEBI:57288"/>
    </ligand>
</feature>
<dbReference type="InterPro" id="IPR048357">
    <property type="entry name" value="MSG_insertion"/>
</dbReference>
<feature type="binding site" evidence="10">
    <location>
        <position position="435"/>
    </location>
    <ligand>
        <name>Mg(2+)</name>
        <dbReference type="ChEBI" id="CHEBI:18420"/>
    </ligand>
</feature>
<dbReference type="PANTHER" id="PTHR42739:SF1">
    <property type="entry name" value="MALATE SYNTHASE G"/>
    <property type="match status" value="1"/>
</dbReference>
<keyword evidence="4 10" id="KW-0816">Tricarboxylic acid cycle</keyword>
<feature type="binding site" evidence="10">
    <location>
        <begin position="460"/>
        <end position="463"/>
    </location>
    <ligand>
        <name>glyoxylate</name>
        <dbReference type="ChEBI" id="CHEBI:36655"/>
    </ligand>
</feature>
<accession>A0ABU5HWY2</accession>
<feature type="binding site" evidence="10">
    <location>
        <position position="316"/>
    </location>
    <ligand>
        <name>acetyl-CoA</name>
        <dbReference type="ChEBI" id="CHEBI:57288"/>
    </ligand>
</feature>
<keyword evidence="2 10" id="KW-0329">Glyoxylate bypass</keyword>
<feature type="binding site" evidence="10">
    <location>
        <position position="435"/>
    </location>
    <ligand>
        <name>glyoxylate</name>
        <dbReference type="ChEBI" id="CHEBI:36655"/>
    </ligand>
</feature>
<comment type="catalytic activity">
    <reaction evidence="9 10 12">
        <text>glyoxylate + acetyl-CoA + H2O = (S)-malate + CoA + H(+)</text>
        <dbReference type="Rhea" id="RHEA:18181"/>
        <dbReference type="ChEBI" id="CHEBI:15377"/>
        <dbReference type="ChEBI" id="CHEBI:15378"/>
        <dbReference type="ChEBI" id="CHEBI:15589"/>
        <dbReference type="ChEBI" id="CHEBI:36655"/>
        <dbReference type="ChEBI" id="CHEBI:57287"/>
        <dbReference type="ChEBI" id="CHEBI:57288"/>
        <dbReference type="EC" id="2.3.3.9"/>
    </reaction>
</comment>
<evidence type="ECO:0000259" key="13">
    <source>
        <dbReference type="Pfam" id="PF01274"/>
    </source>
</evidence>
<evidence type="ECO:0000256" key="9">
    <source>
        <dbReference type="ARBA" id="ARBA00047918"/>
    </source>
</evidence>
<dbReference type="Proteomes" id="UP001294412">
    <property type="component" value="Unassembled WGS sequence"/>
</dbReference>
<feature type="binding site" evidence="10">
    <location>
        <position position="124"/>
    </location>
    <ligand>
        <name>acetyl-CoA</name>
        <dbReference type="ChEBI" id="CHEBI:57288"/>
    </ligand>
</feature>
<comment type="subunit">
    <text evidence="10">Monomer.</text>
</comment>
<dbReference type="InterPro" id="IPR048355">
    <property type="entry name" value="MS_C"/>
</dbReference>
<feature type="domain" description="Malate synthase G alpha-beta insertion" evidence="15">
    <location>
        <begin position="163"/>
        <end position="238"/>
    </location>
</feature>
<evidence type="ECO:0000256" key="4">
    <source>
        <dbReference type="ARBA" id="ARBA00022532"/>
    </source>
</evidence>
<dbReference type="InterPro" id="IPR006253">
    <property type="entry name" value="Malate_synthG"/>
</dbReference>
<evidence type="ECO:0000256" key="8">
    <source>
        <dbReference type="ARBA" id="ARBA00023097"/>
    </source>
</evidence>
<dbReference type="Pfam" id="PF20659">
    <property type="entry name" value="MS_C"/>
    <property type="match status" value="1"/>
</dbReference>
<evidence type="ECO:0000259" key="15">
    <source>
        <dbReference type="Pfam" id="PF20658"/>
    </source>
</evidence>
<reference evidence="17 18" key="1">
    <citation type="submission" date="2023-12" db="EMBL/GenBank/DDBJ databases">
        <title>Description of Novel Strain Fulvimarina sp. 2208YS6-2-32 isolated from Uroteuthis (Photololigo) edulis.</title>
        <authorList>
            <person name="Park J.-S."/>
        </authorList>
    </citation>
    <scope>NUCLEOTIDE SEQUENCE [LARGE SCALE GENOMIC DNA]</scope>
    <source>
        <strain evidence="17 18">2208YS6-2-32</strain>
    </source>
</reference>
<evidence type="ECO:0000259" key="14">
    <source>
        <dbReference type="Pfam" id="PF20656"/>
    </source>
</evidence>
<evidence type="ECO:0000313" key="17">
    <source>
        <dbReference type="EMBL" id="MDY8107640.1"/>
    </source>
</evidence>
<evidence type="ECO:0000259" key="16">
    <source>
        <dbReference type="Pfam" id="PF20659"/>
    </source>
</evidence>
<keyword evidence="5 10" id="KW-0808">Transferase</keyword>
<evidence type="ECO:0000313" key="18">
    <source>
        <dbReference type="Proteomes" id="UP001294412"/>
    </source>
</evidence>
<dbReference type="InterPro" id="IPR046363">
    <property type="entry name" value="MS_N_TIM-barrel_dom"/>
</dbReference>
<evidence type="ECO:0000256" key="6">
    <source>
        <dbReference type="ARBA" id="ARBA00022723"/>
    </source>
</evidence>
<dbReference type="Gene3D" id="1.20.1220.12">
    <property type="entry name" value="Malate synthase, domain III"/>
    <property type="match status" value="1"/>
</dbReference>
<dbReference type="InterPro" id="IPR044856">
    <property type="entry name" value="Malate_synth_C_sf"/>
</dbReference>
<feature type="domain" description="Malate synthase N-terminal" evidence="14">
    <location>
        <begin position="22"/>
        <end position="76"/>
    </location>
</feature>
<keyword evidence="3 10" id="KW-0963">Cytoplasm</keyword>
<name>A0ABU5HWY2_9HYPH</name>
<comment type="subcellular location">
    <subcellularLocation>
        <location evidence="10 12">Cytoplasm</location>
    </subcellularLocation>
</comment>
<feature type="binding site" evidence="10">
    <location>
        <position position="343"/>
    </location>
    <ligand>
        <name>glyoxylate</name>
        <dbReference type="ChEBI" id="CHEBI:36655"/>
    </ligand>
</feature>
<dbReference type="HAMAP" id="MF_00641">
    <property type="entry name" value="Malate_synth_G"/>
    <property type="match status" value="1"/>
</dbReference>
<evidence type="ECO:0000256" key="1">
    <source>
        <dbReference type="ARBA" id="ARBA00001946"/>
    </source>
</evidence>
<dbReference type="InterPro" id="IPR001465">
    <property type="entry name" value="Malate_synthase_TIM"/>
</dbReference>
<evidence type="ECO:0000256" key="3">
    <source>
        <dbReference type="ARBA" id="ARBA00022490"/>
    </source>
</evidence>
<comment type="similarity">
    <text evidence="10 12">Belongs to the malate synthase family. GlcB subfamily.</text>
</comment>
<comment type="caution">
    <text evidence="17">The sequence shown here is derived from an EMBL/GenBank/DDBJ whole genome shotgun (WGS) entry which is preliminary data.</text>
</comment>
<evidence type="ECO:0000256" key="2">
    <source>
        <dbReference type="ARBA" id="ARBA00022435"/>
    </source>
</evidence>
<keyword evidence="6 10" id="KW-0479">Metal-binding</keyword>
<protein>
    <recommendedName>
        <fullName evidence="10 11">Malate synthase G</fullName>
        <ecNumber evidence="10 11">2.3.3.9</ecNumber>
    </recommendedName>
</protein>
<evidence type="ECO:0000256" key="12">
    <source>
        <dbReference type="RuleBase" id="RU003572"/>
    </source>
</evidence>
<dbReference type="GO" id="GO:0004474">
    <property type="term" value="F:malate synthase activity"/>
    <property type="evidence" value="ECO:0007669"/>
    <property type="project" value="UniProtKB-EC"/>
</dbReference>
<comment type="cofactor">
    <cofactor evidence="1 10">
        <name>Mg(2+)</name>
        <dbReference type="ChEBI" id="CHEBI:18420"/>
    </cofactor>
</comment>
<dbReference type="PANTHER" id="PTHR42739">
    <property type="entry name" value="MALATE SYNTHASE G"/>
    <property type="match status" value="1"/>
</dbReference>
<evidence type="ECO:0000256" key="7">
    <source>
        <dbReference type="ARBA" id="ARBA00022842"/>
    </source>
</evidence>
<feature type="binding site" evidence="10">
    <location>
        <begin position="131"/>
        <end position="132"/>
    </location>
    <ligand>
        <name>acetyl-CoA</name>
        <dbReference type="ChEBI" id="CHEBI:57288"/>
    </ligand>
</feature>
<dbReference type="EC" id="2.3.3.9" evidence="10 11"/>
<dbReference type="SUPFAM" id="SSF51645">
    <property type="entry name" value="Malate synthase G"/>
    <property type="match status" value="1"/>
</dbReference>
<evidence type="ECO:0000256" key="11">
    <source>
        <dbReference type="NCBIfam" id="TIGR01345"/>
    </source>
</evidence>
<keyword evidence="7 10" id="KW-0460">Magnesium</keyword>
<dbReference type="Gene3D" id="3.20.20.360">
    <property type="entry name" value="Malate synthase, domain 3"/>
    <property type="match status" value="2"/>
</dbReference>
<dbReference type="InterPro" id="IPR048356">
    <property type="entry name" value="MS_N"/>
</dbReference>
<dbReference type="Pfam" id="PF01274">
    <property type="entry name" value="MS_TIM-barrel"/>
    <property type="match status" value="1"/>
</dbReference>